<comment type="caution">
    <text evidence="1">The sequence shown here is derived from an EMBL/GenBank/DDBJ whole genome shotgun (WGS) entry which is preliminary data.</text>
</comment>
<dbReference type="AlphaFoldDB" id="A0AAW0HWE1"/>
<reference evidence="1 2" key="1">
    <citation type="journal article" date="2023" name="bioRxiv">
        <title>Conserved and derived expression patterns and positive selection on dental genes reveal complex evolutionary context of ever-growing rodent molars.</title>
        <authorList>
            <person name="Calamari Z.T."/>
            <person name="Song A."/>
            <person name="Cohen E."/>
            <person name="Akter M."/>
            <person name="Roy R.D."/>
            <person name="Hallikas O."/>
            <person name="Christensen M.M."/>
            <person name="Li P."/>
            <person name="Marangoni P."/>
            <person name="Jernvall J."/>
            <person name="Klein O.D."/>
        </authorList>
    </citation>
    <scope>NUCLEOTIDE SEQUENCE [LARGE SCALE GENOMIC DNA]</scope>
    <source>
        <strain evidence="1">V071</strain>
    </source>
</reference>
<proteinExistence type="predicted"/>
<evidence type="ECO:0000313" key="1">
    <source>
        <dbReference type="EMBL" id="KAK7806471.1"/>
    </source>
</evidence>
<dbReference type="EMBL" id="JBBHLL010000301">
    <property type="protein sequence ID" value="KAK7806471.1"/>
    <property type="molecule type" value="Genomic_DNA"/>
</dbReference>
<sequence>MADIDKLNIDSIIQRLLEGCGKLLLSGKMLGVQMTMDSTLIDLGFISSGLLTVEFSVELL</sequence>
<name>A0AAW0HWE1_MYOGA</name>
<dbReference type="Proteomes" id="UP001488838">
    <property type="component" value="Unassembled WGS sequence"/>
</dbReference>
<protein>
    <submittedName>
        <fullName evidence="1">Uncharacterized protein</fullName>
    </submittedName>
</protein>
<keyword evidence="2" id="KW-1185">Reference proteome</keyword>
<accession>A0AAW0HWE1</accession>
<evidence type="ECO:0000313" key="2">
    <source>
        <dbReference type="Proteomes" id="UP001488838"/>
    </source>
</evidence>
<organism evidence="1 2">
    <name type="scientific">Myodes glareolus</name>
    <name type="common">Bank vole</name>
    <name type="synonym">Clethrionomys glareolus</name>
    <dbReference type="NCBI Taxonomy" id="447135"/>
    <lineage>
        <taxon>Eukaryota</taxon>
        <taxon>Metazoa</taxon>
        <taxon>Chordata</taxon>
        <taxon>Craniata</taxon>
        <taxon>Vertebrata</taxon>
        <taxon>Euteleostomi</taxon>
        <taxon>Mammalia</taxon>
        <taxon>Eutheria</taxon>
        <taxon>Euarchontoglires</taxon>
        <taxon>Glires</taxon>
        <taxon>Rodentia</taxon>
        <taxon>Myomorpha</taxon>
        <taxon>Muroidea</taxon>
        <taxon>Cricetidae</taxon>
        <taxon>Arvicolinae</taxon>
        <taxon>Myodes</taxon>
    </lineage>
</organism>
<gene>
    <name evidence="1" type="ORF">U0070_018008</name>
</gene>